<accession>A0A2V4IJD5</accession>
<evidence type="ECO:0008006" key="3">
    <source>
        <dbReference type="Google" id="ProtNLM"/>
    </source>
</evidence>
<organism evidence="1 2">
    <name type="scientific">Pseudomonas soli</name>
    <dbReference type="NCBI Taxonomy" id="1306993"/>
    <lineage>
        <taxon>Bacteria</taxon>
        <taxon>Pseudomonadati</taxon>
        <taxon>Pseudomonadota</taxon>
        <taxon>Gammaproteobacteria</taxon>
        <taxon>Pseudomonadales</taxon>
        <taxon>Pseudomonadaceae</taxon>
        <taxon>Pseudomonas</taxon>
    </lineage>
</organism>
<dbReference type="RefSeq" id="WP_110700866.1">
    <property type="nucleotide sequence ID" value="NZ_CP151184.1"/>
</dbReference>
<comment type="caution">
    <text evidence="1">The sequence shown here is derived from an EMBL/GenBank/DDBJ whole genome shotgun (WGS) entry which is preliminary data.</text>
</comment>
<reference evidence="1 2" key="1">
    <citation type="submission" date="2018-06" db="EMBL/GenBank/DDBJ databases">
        <title>Pseudomonas diversity within urban Lake Michigan freshwaters.</title>
        <authorList>
            <person name="Batrich M."/>
            <person name="Hatzopoulos T."/>
            <person name="Putonti C."/>
        </authorList>
    </citation>
    <scope>NUCLEOTIDE SEQUENCE [LARGE SCALE GENOMIC DNA]</scope>
    <source>
        <strain evidence="1 2">LBp-160603</strain>
    </source>
</reference>
<dbReference type="Proteomes" id="UP000247620">
    <property type="component" value="Unassembled WGS sequence"/>
</dbReference>
<evidence type="ECO:0000313" key="2">
    <source>
        <dbReference type="Proteomes" id="UP000247620"/>
    </source>
</evidence>
<dbReference type="EMBL" id="QJRO01000008">
    <property type="protein sequence ID" value="PYB81317.1"/>
    <property type="molecule type" value="Genomic_DNA"/>
</dbReference>
<gene>
    <name evidence="1" type="ORF">DMX07_14430</name>
</gene>
<dbReference type="Gene3D" id="1.20.58.90">
    <property type="match status" value="1"/>
</dbReference>
<dbReference type="Pfam" id="PF09392">
    <property type="entry name" value="T3SS_needle_F"/>
    <property type="match status" value="1"/>
</dbReference>
<proteinExistence type="predicted"/>
<dbReference type="AlphaFoldDB" id="A0A2V4IJD5"/>
<protein>
    <recommendedName>
        <fullName evidence="3">EscF/YscF/HrpA family type III secretion system needle major subunit</fullName>
    </recommendedName>
</protein>
<evidence type="ECO:0000313" key="1">
    <source>
        <dbReference type="EMBL" id="PYB81317.1"/>
    </source>
</evidence>
<dbReference type="InterPro" id="IPR037203">
    <property type="entry name" value="T3SS_needle-like_sf"/>
</dbReference>
<dbReference type="GO" id="GO:0015031">
    <property type="term" value="P:protein transport"/>
    <property type="evidence" value="ECO:0007669"/>
    <property type="project" value="InterPro"/>
</dbReference>
<name>A0A2V4IJD5_9PSED</name>
<sequence>MKTEALLTNLPTGFHDGGPQATLEKIHNGMISQGRKAHKAVLESIDKLHVNGDDPAALADLRHRTTMWSNALQVDATMGQTLKNTISSILQKF</sequence>
<dbReference type="SUPFAM" id="SSF140129">
    <property type="entry name" value="MxiH-like"/>
    <property type="match status" value="1"/>
</dbReference>
<dbReference type="InterPro" id="IPR021123">
    <property type="entry name" value="T3SS_needle-like"/>
</dbReference>